<evidence type="ECO:0000256" key="8">
    <source>
        <dbReference type="ARBA" id="ARBA00022909"/>
    </source>
</evidence>
<protein>
    <recommendedName>
        <fullName evidence="3">2-amino-4-hydroxy-6-hydroxymethyldihydropteridine diphosphokinase</fullName>
        <ecNumber evidence="3">2.7.6.3</ecNumber>
    </recommendedName>
</protein>
<keyword evidence="6" id="KW-0418">Kinase</keyword>
<dbReference type="GO" id="GO:0003848">
    <property type="term" value="F:2-amino-4-hydroxy-6-hydroxymethyldihydropteridine diphosphokinase activity"/>
    <property type="evidence" value="ECO:0007669"/>
    <property type="project" value="UniProtKB-EC"/>
</dbReference>
<dbReference type="InterPro" id="IPR000550">
    <property type="entry name" value="Hppk"/>
</dbReference>
<dbReference type="EMBL" id="JAKKUT010000005">
    <property type="protein sequence ID" value="MDG2991750.1"/>
    <property type="molecule type" value="Genomic_DNA"/>
</dbReference>
<dbReference type="SUPFAM" id="SSF55083">
    <property type="entry name" value="6-hydroxymethyl-7,8-dihydropterin pyrophosphokinase, HPPK"/>
    <property type="match status" value="1"/>
</dbReference>
<accession>A0ABT6F1K9</accession>
<evidence type="ECO:0000256" key="4">
    <source>
        <dbReference type="ARBA" id="ARBA00022679"/>
    </source>
</evidence>
<sequence length="181" mass="20011">MLNRQFMAQRESPSILAAISLGSNQGHSLEILGAALRCLGQTPGIQVLRCSPWYPTQAVGPPQPDYWNGCVLVSVTLGPEDLLAALRHIETQFGRQRSLHWGPRTLDLDLLLYGDRVMETPHLELPHPRLHERAFVLVPLADIFPEGWHPVLNQSIAQLVHQVDCRGVNRAGRVAAAVDAL</sequence>
<keyword evidence="8" id="KW-0289">Folate biosynthesis</keyword>
<gene>
    <name evidence="10" type="primary">folK</name>
    <name evidence="10" type="ORF">L3556_12535</name>
</gene>
<dbReference type="CDD" id="cd00483">
    <property type="entry name" value="HPPK"/>
    <property type="match status" value="1"/>
</dbReference>
<evidence type="ECO:0000256" key="3">
    <source>
        <dbReference type="ARBA" id="ARBA00013253"/>
    </source>
</evidence>
<evidence type="ECO:0000313" key="10">
    <source>
        <dbReference type="EMBL" id="MDG2991750.1"/>
    </source>
</evidence>
<evidence type="ECO:0000259" key="9">
    <source>
        <dbReference type="PROSITE" id="PS00794"/>
    </source>
</evidence>
<feature type="domain" description="7,8-dihydro-6-hydroxymethylpterin-pyrophosphokinase" evidence="9">
    <location>
        <begin position="100"/>
        <end position="111"/>
    </location>
</feature>
<dbReference type="InterPro" id="IPR035907">
    <property type="entry name" value="Hppk_sf"/>
</dbReference>
<dbReference type="PROSITE" id="PS00794">
    <property type="entry name" value="HPPK"/>
    <property type="match status" value="1"/>
</dbReference>
<organism evidence="10 11">
    <name type="scientific">Candidatus Synechococcus calcipolaris G9</name>
    <dbReference type="NCBI Taxonomy" id="1497997"/>
    <lineage>
        <taxon>Bacteria</taxon>
        <taxon>Bacillati</taxon>
        <taxon>Cyanobacteriota</taxon>
        <taxon>Cyanophyceae</taxon>
        <taxon>Synechococcales</taxon>
        <taxon>Synechococcaceae</taxon>
        <taxon>Synechococcus</taxon>
    </lineage>
</organism>
<evidence type="ECO:0000313" key="11">
    <source>
        <dbReference type="Proteomes" id="UP001154265"/>
    </source>
</evidence>
<dbReference type="Proteomes" id="UP001154265">
    <property type="component" value="Unassembled WGS sequence"/>
</dbReference>
<keyword evidence="4 10" id="KW-0808">Transferase</keyword>
<dbReference type="NCBIfam" id="TIGR01498">
    <property type="entry name" value="folK"/>
    <property type="match status" value="1"/>
</dbReference>
<dbReference type="EC" id="2.7.6.3" evidence="3"/>
<reference evidence="10" key="1">
    <citation type="journal article" date="2022" name="Genome Biol. Evol.">
        <title>A New Gene Family Diagnostic for Intracellular Biomineralization of Amorphous Ca Carbonates by Cyanobacteria.</title>
        <authorList>
            <person name="Benzerara K."/>
            <person name="Duprat E."/>
            <person name="Bitard-Feildel T."/>
            <person name="Caumes G."/>
            <person name="Cassier-Chauvat C."/>
            <person name="Chauvat F."/>
            <person name="Dezi M."/>
            <person name="Diop S.I."/>
            <person name="Gaschignard G."/>
            <person name="Gorgen S."/>
            <person name="Gugger M."/>
            <person name="Lopez-Garcia P."/>
            <person name="Millet M."/>
            <person name="Skouri-Panet F."/>
            <person name="Moreira D."/>
            <person name="Callebaut I."/>
        </authorList>
    </citation>
    <scope>NUCLEOTIDE SEQUENCE</scope>
    <source>
        <strain evidence="10">G9</strain>
    </source>
</reference>
<keyword evidence="5" id="KW-0547">Nucleotide-binding</keyword>
<proteinExistence type="predicted"/>
<dbReference type="PANTHER" id="PTHR43071:SF1">
    <property type="entry name" value="2-AMINO-4-HYDROXY-6-HYDROXYMETHYLDIHYDROPTERIDINE PYROPHOSPHOKINASE"/>
    <property type="match status" value="1"/>
</dbReference>
<evidence type="ECO:0000256" key="5">
    <source>
        <dbReference type="ARBA" id="ARBA00022741"/>
    </source>
</evidence>
<keyword evidence="11" id="KW-1185">Reference proteome</keyword>
<comment type="catalytic activity">
    <reaction evidence="1">
        <text>6-hydroxymethyl-7,8-dihydropterin + ATP = (7,8-dihydropterin-6-yl)methyl diphosphate + AMP + H(+)</text>
        <dbReference type="Rhea" id="RHEA:11412"/>
        <dbReference type="ChEBI" id="CHEBI:15378"/>
        <dbReference type="ChEBI" id="CHEBI:30616"/>
        <dbReference type="ChEBI" id="CHEBI:44841"/>
        <dbReference type="ChEBI" id="CHEBI:72950"/>
        <dbReference type="ChEBI" id="CHEBI:456215"/>
        <dbReference type="EC" id="2.7.6.3"/>
    </reaction>
</comment>
<name>A0ABT6F1K9_9SYNE</name>
<evidence type="ECO:0000256" key="1">
    <source>
        <dbReference type="ARBA" id="ARBA00000198"/>
    </source>
</evidence>
<evidence type="ECO:0000256" key="6">
    <source>
        <dbReference type="ARBA" id="ARBA00022777"/>
    </source>
</evidence>
<comment type="caution">
    <text evidence="10">The sequence shown here is derived from an EMBL/GenBank/DDBJ whole genome shotgun (WGS) entry which is preliminary data.</text>
</comment>
<dbReference type="RefSeq" id="WP_277867678.1">
    <property type="nucleotide sequence ID" value="NZ_JAKKUT010000005.1"/>
</dbReference>
<keyword evidence="7" id="KW-0067">ATP-binding</keyword>
<evidence type="ECO:0000256" key="2">
    <source>
        <dbReference type="ARBA" id="ARBA00005051"/>
    </source>
</evidence>
<reference evidence="10" key="2">
    <citation type="submission" date="2022-01" db="EMBL/GenBank/DDBJ databases">
        <authorList>
            <person name="Zivanovic Y."/>
            <person name="Moreira D."/>
            <person name="Lopez-Garcia P."/>
        </authorList>
    </citation>
    <scope>NUCLEOTIDE SEQUENCE</scope>
    <source>
        <strain evidence="10">G9</strain>
    </source>
</reference>
<dbReference type="Pfam" id="PF01288">
    <property type="entry name" value="HPPK"/>
    <property type="match status" value="1"/>
</dbReference>
<dbReference type="PANTHER" id="PTHR43071">
    <property type="entry name" value="2-AMINO-4-HYDROXY-6-HYDROXYMETHYLDIHYDROPTERIDINE PYROPHOSPHOKINASE"/>
    <property type="match status" value="1"/>
</dbReference>
<dbReference type="Gene3D" id="3.30.70.560">
    <property type="entry name" value="7,8-Dihydro-6-hydroxymethylpterin-pyrophosphokinase HPPK"/>
    <property type="match status" value="1"/>
</dbReference>
<evidence type="ECO:0000256" key="7">
    <source>
        <dbReference type="ARBA" id="ARBA00022840"/>
    </source>
</evidence>
<comment type="pathway">
    <text evidence="2">Cofactor biosynthesis; tetrahydrofolate biosynthesis; 2-amino-4-hydroxy-6-hydroxymethyl-7,8-dihydropteridine diphosphate from 7,8-dihydroneopterin triphosphate: step 4/4.</text>
</comment>